<dbReference type="PANTHER" id="PTHR10648:SF4">
    <property type="entry name" value="PROTEIN PHOSPHATASE 2 (FORMERLY 2A), REGULATORY SUBUNIT A, BETA ISOFORM-RELATED"/>
    <property type="match status" value="1"/>
</dbReference>
<dbReference type="Pfam" id="PF22646">
    <property type="entry name" value="PPP2R1A-like_HEAT"/>
    <property type="match status" value="1"/>
</dbReference>
<sequence>MKELLPLVVGVQLTVEGEGGRRRYSGMAVQVLKLFMALLVRPKGWSSQREPEAEAGGGEEEREEQEQEQARIREYVKEGRLYQALRDVQLLTDVEVVLVCLRVELEYGCLYLREHVQEHLERYGFSEVFKFYYGELVYRDEGLAVCERKIEGDLRLGGKSMEMIEWIREYDQEAAYGGRGDAARDVGNHSNGHWSGYADDDIVYSDSDHEENIGVVKEAITEKQVQHQPKRRTRKKRVITATNPNTATTTTTSSTSTSTSFPILVEELYPIALLMDELRHDDVASRVQAMKRLDTIAIALGPQRTREELIPFLEDIIPEDEDEVIAIAAEELGKFVSLVGGQMYAPLLIPVLEKISACEEPIVREKAIASLNSIAAVLSSDQITQYFIPLINRLAKERWFSLHIAATGLFKSIIARVSSQERLVLLKLYNDLIHDDSPMVRKASAKELPQLIDILNEMVINDGNGNGSEDSSIWPTVLEMYQTIVNDNQDSVKFLSVDILISILKVINSHKTQNDGDNKNINTDTDTDNGTDKDIELLFQSLISLIDDPSWRVRYMVADRIVSLIENFNDEKLTLKLVPYILSLMKDNEAEVRKAISSNIPGFSKLIDSADGQHTIVLNDVIPLVSQLTLDESENVRSALANQITGLAPILGKEMTTEKLLPLLVEMLKDEYSDVRLNIISNLEIVNEVIGIELLSDSLMPAITALANDKLWRVRLAIIEQIPLLAEQLGLSFFDESLGQLCMEWLWDPVYTIRNAAVKNLSKLTKLFGEDWCRDEIINKLIEKSQTKEFHNFICRLTCLQTFDELIHVVSPDIIRDYIYKFIVDLADDKVPNIRFNVAKSLLDISKALPESKEDIRHILERMTEDDDPDVRYFANQSLQEL</sequence>
<dbReference type="GO" id="GO:0005829">
    <property type="term" value="C:cytosol"/>
    <property type="evidence" value="ECO:0007669"/>
    <property type="project" value="TreeGrafter"/>
</dbReference>
<dbReference type="Proteomes" id="UP000189274">
    <property type="component" value="Unassembled WGS sequence"/>
</dbReference>
<dbReference type="GO" id="GO:0019888">
    <property type="term" value="F:protein phosphatase regulator activity"/>
    <property type="evidence" value="ECO:0007669"/>
    <property type="project" value="TreeGrafter"/>
</dbReference>
<dbReference type="InterPro" id="IPR054573">
    <property type="entry name" value="PP2A/SF3B1-like_HEAT"/>
</dbReference>
<keyword evidence="1" id="KW-0677">Repeat</keyword>
<dbReference type="InterPro" id="IPR051023">
    <property type="entry name" value="PP2A_Regulatory_Subunit_A"/>
</dbReference>
<dbReference type="EMBL" id="MQVM01000034">
    <property type="protein sequence ID" value="ONH71439.1"/>
    <property type="molecule type" value="Genomic_DNA"/>
</dbReference>
<feature type="repeat" description="HEAT" evidence="3">
    <location>
        <begin position="538"/>
        <end position="574"/>
    </location>
</feature>
<dbReference type="AlphaFoldDB" id="A0A1V2LH91"/>
<evidence type="ECO:0000256" key="2">
    <source>
        <dbReference type="ARBA" id="ARBA00038332"/>
    </source>
</evidence>
<organism evidence="6 7">
    <name type="scientific">Pichia kudriavzevii</name>
    <name type="common">Yeast</name>
    <name type="synonym">Issatchenkia orientalis</name>
    <dbReference type="NCBI Taxonomy" id="4909"/>
    <lineage>
        <taxon>Eukaryota</taxon>
        <taxon>Fungi</taxon>
        <taxon>Dikarya</taxon>
        <taxon>Ascomycota</taxon>
        <taxon>Saccharomycotina</taxon>
        <taxon>Pichiomycetes</taxon>
        <taxon>Pichiales</taxon>
        <taxon>Pichiaceae</taxon>
        <taxon>Pichia</taxon>
    </lineage>
</organism>
<dbReference type="SUPFAM" id="SSF48371">
    <property type="entry name" value="ARM repeat"/>
    <property type="match status" value="1"/>
</dbReference>
<dbReference type="InterPro" id="IPR011989">
    <property type="entry name" value="ARM-like"/>
</dbReference>
<protein>
    <submittedName>
        <fullName evidence="6">Protein phosphatase PP2A regulatory subunit A</fullName>
    </submittedName>
</protein>
<feature type="domain" description="Phosphatase PP2A regulatory subunit A/Splicing factor 3B subunit 1-like HEAT repeat" evidence="5">
    <location>
        <begin position="577"/>
        <end position="652"/>
    </location>
</feature>
<dbReference type="PROSITE" id="PS50077">
    <property type="entry name" value="HEAT_REPEAT"/>
    <property type="match status" value="10"/>
</dbReference>
<feature type="compositionally biased region" description="Basic residues" evidence="4">
    <location>
        <begin position="228"/>
        <end position="238"/>
    </location>
</feature>
<feature type="repeat" description="HEAT" evidence="3">
    <location>
        <begin position="348"/>
        <end position="386"/>
    </location>
</feature>
<feature type="repeat" description="HEAT" evidence="3">
    <location>
        <begin position="309"/>
        <end position="347"/>
    </location>
</feature>
<dbReference type="GO" id="GO:0005634">
    <property type="term" value="C:nucleus"/>
    <property type="evidence" value="ECO:0007669"/>
    <property type="project" value="TreeGrafter"/>
</dbReference>
<dbReference type="InterPro" id="IPR016024">
    <property type="entry name" value="ARM-type_fold"/>
</dbReference>
<feature type="repeat" description="HEAT" evidence="3">
    <location>
        <begin position="819"/>
        <end position="855"/>
    </location>
</feature>
<dbReference type="PANTHER" id="PTHR10648">
    <property type="entry name" value="SERINE/THREONINE-PROTEIN PHOSPHATASE PP2A 65 KDA REGULATORY SUBUNIT"/>
    <property type="match status" value="1"/>
</dbReference>
<evidence type="ECO:0000313" key="6">
    <source>
        <dbReference type="EMBL" id="ONH71439.1"/>
    </source>
</evidence>
<dbReference type="GO" id="GO:0000159">
    <property type="term" value="C:protein phosphatase type 2A complex"/>
    <property type="evidence" value="ECO:0007669"/>
    <property type="project" value="TreeGrafter"/>
</dbReference>
<evidence type="ECO:0000256" key="4">
    <source>
        <dbReference type="SAM" id="MobiDB-lite"/>
    </source>
</evidence>
<dbReference type="VEuPathDB" id="FungiDB:C5L36_0B00320"/>
<feature type="repeat" description="HEAT" evidence="3">
    <location>
        <begin position="856"/>
        <end position="882"/>
    </location>
</feature>
<reference evidence="7" key="1">
    <citation type="journal article" date="2017" name="Genome Announc.">
        <title>Genome sequences of Cyberlindnera fabianii 65, Pichia kudriavzevii 129, and Saccharomyces cerevisiae 131 isolated from fermented masau fruits in Zimbabwe.</title>
        <authorList>
            <person name="van Rijswijck I.M.H."/>
            <person name="Derks M.F.L."/>
            <person name="Abee T."/>
            <person name="de Ridder D."/>
            <person name="Smid E.J."/>
        </authorList>
    </citation>
    <scope>NUCLEOTIDE SEQUENCE [LARGE SCALE GENOMIC DNA]</scope>
    <source>
        <strain evidence="7">129</strain>
    </source>
</reference>
<evidence type="ECO:0000256" key="1">
    <source>
        <dbReference type="ARBA" id="ARBA00022737"/>
    </source>
</evidence>
<accession>A0A1V2LH91</accession>
<feature type="repeat" description="HEAT" evidence="3">
    <location>
        <begin position="577"/>
        <end position="615"/>
    </location>
</feature>
<gene>
    <name evidence="6" type="ORF">BOH78_4479</name>
</gene>
<evidence type="ECO:0000313" key="7">
    <source>
        <dbReference type="Proteomes" id="UP000189274"/>
    </source>
</evidence>
<feature type="repeat" description="HEAT" evidence="3">
    <location>
        <begin position="660"/>
        <end position="698"/>
    </location>
</feature>
<feature type="compositionally biased region" description="Low complexity" evidence="4">
    <location>
        <begin position="240"/>
        <end position="257"/>
    </location>
</feature>
<feature type="region of interest" description="Disordered" evidence="4">
    <location>
        <begin position="222"/>
        <end position="257"/>
    </location>
</feature>
<dbReference type="InterPro" id="IPR021133">
    <property type="entry name" value="HEAT_type_2"/>
</dbReference>
<comment type="caution">
    <text evidence="6">The sequence shown here is derived from an EMBL/GenBank/DDBJ whole genome shotgun (WGS) entry which is preliminary data.</text>
</comment>
<evidence type="ECO:0000256" key="3">
    <source>
        <dbReference type="PROSITE-ProRule" id="PRU00103"/>
    </source>
</evidence>
<feature type="repeat" description="HEAT" evidence="3">
    <location>
        <begin position="699"/>
        <end position="737"/>
    </location>
</feature>
<proteinExistence type="inferred from homology"/>
<feature type="repeat" description="HEAT" evidence="3">
    <location>
        <begin position="425"/>
        <end position="462"/>
    </location>
</feature>
<dbReference type="Gene3D" id="1.25.10.10">
    <property type="entry name" value="Leucine-rich Repeat Variant"/>
    <property type="match status" value="1"/>
</dbReference>
<feature type="repeat" description="HEAT" evidence="3">
    <location>
        <begin position="621"/>
        <end position="659"/>
    </location>
</feature>
<feature type="region of interest" description="Disordered" evidence="4">
    <location>
        <begin position="47"/>
        <end position="69"/>
    </location>
</feature>
<feature type="compositionally biased region" description="Acidic residues" evidence="4">
    <location>
        <begin position="57"/>
        <end position="67"/>
    </location>
</feature>
<name>A0A1V2LH91_PICKU</name>
<comment type="similarity">
    <text evidence="2">Belongs to the phosphatase 2A regulatory subunit A family.</text>
</comment>
<evidence type="ECO:0000259" key="5">
    <source>
        <dbReference type="Pfam" id="PF22646"/>
    </source>
</evidence>